<feature type="region of interest" description="Disordered" evidence="5">
    <location>
        <begin position="174"/>
        <end position="409"/>
    </location>
</feature>
<evidence type="ECO:0000313" key="8">
    <source>
        <dbReference type="Proteomes" id="UP001162164"/>
    </source>
</evidence>
<feature type="compositionally biased region" description="Basic and acidic residues" evidence="5">
    <location>
        <begin position="223"/>
        <end position="246"/>
    </location>
</feature>
<dbReference type="Gene3D" id="3.30.70.330">
    <property type="match status" value="1"/>
</dbReference>
<evidence type="ECO:0000256" key="3">
    <source>
        <dbReference type="ARBA" id="ARBA00023161"/>
    </source>
</evidence>
<name>A0ABQ9J550_9CUCU</name>
<evidence type="ECO:0000256" key="5">
    <source>
        <dbReference type="SAM" id="MobiDB-lite"/>
    </source>
</evidence>
<dbReference type="Pfam" id="PF03467">
    <property type="entry name" value="Smg4_UPF3"/>
    <property type="match status" value="1"/>
</dbReference>
<feature type="compositionally biased region" description="Basic and acidic residues" evidence="5">
    <location>
        <begin position="176"/>
        <end position="209"/>
    </location>
</feature>
<organism evidence="7 8">
    <name type="scientific">Molorchus minor</name>
    <dbReference type="NCBI Taxonomy" id="1323400"/>
    <lineage>
        <taxon>Eukaryota</taxon>
        <taxon>Metazoa</taxon>
        <taxon>Ecdysozoa</taxon>
        <taxon>Arthropoda</taxon>
        <taxon>Hexapoda</taxon>
        <taxon>Insecta</taxon>
        <taxon>Pterygota</taxon>
        <taxon>Neoptera</taxon>
        <taxon>Endopterygota</taxon>
        <taxon>Coleoptera</taxon>
        <taxon>Polyphaga</taxon>
        <taxon>Cucujiformia</taxon>
        <taxon>Chrysomeloidea</taxon>
        <taxon>Cerambycidae</taxon>
        <taxon>Lamiinae</taxon>
        <taxon>Monochamini</taxon>
        <taxon>Molorchus</taxon>
    </lineage>
</organism>
<dbReference type="CDD" id="cd12455">
    <property type="entry name" value="RRM_like_Smg4_UPF3"/>
    <property type="match status" value="1"/>
</dbReference>
<feature type="compositionally biased region" description="Basic and acidic residues" evidence="5">
    <location>
        <begin position="329"/>
        <end position="357"/>
    </location>
</feature>
<dbReference type="PANTHER" id="PTHR13112:SF0">
    <property type="entry name" value="FI21285P1"/>
    <property type="match status" value="1"/>
</dbReference>
<evidence type="ECO:0000313" key="7">
    <source>
        <dbReference type="EMBL" id="KAJ8973032.1"/>
    </source>
</evidence>
<dbReference type="InterPro" id="IPR012677">
    <property type="entry name" value="Nucleotide-bd_a/b_plait_sf"/>
</dbReference>
<feature type="compositionally biased region" description="Basic and acidic residues" evidence="5">
    <location>
        <begin position="384"/>
        <end position="400"/>
    </location>
</feature>
<accession>A0ABQ9J550</accession>
<feature type="domain" description="UPF3" evidence="6">
    <location>
        <begin position="17"/>
        <end position="172"/>
    </location>
</feature>
<dbReference type="InterPro" id="IPR005120">
    <property type="entry name" value="UPF3_dom"/>
</dbReference>
<dbReference type="InterPro" id="IPR035979">
    <property type="entry name" value="RBD_domain_sf"/>
</dbReference>
<feature type="compositionally biased region" description="Basic and acidic residues" evidence="5">
    <location>
        <begin position="253"/>
        <end position="321"/>
    </location>
</feature>
<sequence length="409" mass="49007">MALNESDKKADRREKPLTKVIVRRLPPTMDQDTFLNQVSPVPDFNYIYTVKGDSSLGEYAFSRVYINFVNSEDIYNFKERFDNYVFLDSKGHEYPAVVEFASFQKIPKKRGKTRMDPKCGTIESDPIYMDFVESLNKPQEQDEKPEYTLQLTNDNKNDVTTPLLEYIKNKRAQRMKVRELRREERKKREFDRKKERYDERRKPIDEKSPVKSTVKPHVSKSGSSKDQKMEYEGESKFDDKFEKGYEKTSSYYRNKDRKYEDRRKEIKLRYPRREYPENRDFKKPDDYKEKDYRSKYDDIKKEPDTKNRKKLDEAKGKRAEENQEETVSTDDKKESNEKTESFKQEKITEGENKKETDIQSQKRIRNKDRPTIAIYRPGMLSKRKQNEGETENKEEKEGKKLTLMPTIII</sequence>
<keyword evidence="4" id="KW-0539">Nucleus</keyword>
<dbReference type="PANTHER" id="PTHR13112">
    <property type="entry name" value="UPF3 REGULATOR OF NONSENSE TRANSCRIPTS-LIKE PROTEIN"/>
    <property type="match status" value="1"/>
</dbReference>
<dbReference type="Proteomes" id="UP001162164">
    <property type="component" value="Unassembled WGS sequence"/>
</dbReference>
<comment type="similarity">
    <text evidence="2">Belongs to the RENT3 family.</text>
</comment>
<protein>
    <recommendedName>
        <fullName evidence="6">UPF3 domain-containing protein</fullName>
    </recommendedName>
</protein>
<comment type="caution">
    <text evidence="7">The sequence shown here is derived from an EMBL/GenBank/DDBJ whole genome shotgun (WGS) entry which is preliminary data.</text>
</comment>
<comment type="subcellular location">
    <subcellularLocation>
        <location evidence="1">Nucleus</location>
    </subcellularLocation>
</comment>
<evidence type="ECO:0000259" key="6">
    <source>
        <dbReference type="Pfam" id="PF03467"/>
    </source>
</evidence>
<evidence type="ECO:0000256" key="1">
    <source>
        <dbReference type="ARBA" id="ARBA00004123"/>
    </source>
</evidence>
<gene>
    <name evidence="7" type="ORF">NQ317_012637</name>
</gene>
<evidence type="ECO:0000256" key="2">
    <source>
        <dbReference type="ARBA" id="ARBA00005991"/>
    </source>
</evidence>
<keyword evidence="8" id="KW-1185">Reference proteome</keyword>
<dbReference type="SUPFAM" id="SSF54928">
    <property type="entry name" value="RNA-binding domain, RBD"/>
    <property type="match status" value="1"/>
</dbReference>
<proteinExistence type="inferred from homology"/>
<evidence type="ECO:0000256" key="4">
    <source>
        <dbReference type="ARBA" id="ARBA00023242"/>
    </source>
</evidence>
<dbReference type="EMBL" id="JAPWTJ010001255">
    <property type="protein sequence ID" value="KAJ8973032.1"/>
    <property type="molecule type" value="Genomic_DNA"/>
</dbReference>
<reference evidence="7" key="1">
    <citation type="journal article" date="2023" name="Insect Mol. Biol.">
        <title>Genome sequencing provides insights into the evolution of gene families encoding plant cell wall-degrading enzymes in longhorned beetles.</title>
        <authorList>
            <person name="Shin N.R."/>
            <person name="Okamura Y."/>
            <person name="Kirsch R."/>
            <person name="Pauchet Y."/>
        </authorList>
    </citation>
    <scope>NUCLEOTIDE SEQUENCE</scope>
    <source>
        <strain evidence="7">MMC_N1</strain>
    </source>
</reference>
<dbReference type="InterPro" id="IPR039722">
    <property type="entry name" value="Upf3"/>
</dbReference>
<keyword evidence="3" id="KW-0866">Nonsense-mediated mRNA decay</keyword>